<evidence type="ECO:0000259" key="5">
    <source>
        <dbReference type="PROSITE" id="PS50931"/>
    </source>
</evidence>
<dbReference type="Gene3D" id="1.10.10.10">
    <property type="entry name" value="Winged helix-like DNA-binding domain superfamily/Winged helix DNA-binding domain"/>
    <property type="match status" value="1"/>
</dbReference>
<dbReference type="InterPro" id="IPR058163">
    <property type="entry name" value="LysR-type_TF_proteobact-type"/>
</dbReference>
<protein>
    <submittedName>
        <fullName evidence="6">Transcriptional regulator, LysR family</fullName>
    </submittedName>
</protein>
<feature type="domain" description="HTH lysR-type" evidence="5">
    <location>
        <begin position="1"/>
        <end position="59"/>
    </location>
</feature>
<dbReference type="PROSITE" id="PS50931">
    <property type="entry name" value="HTH_LYSR"/>
    <property type="match status" value="1"/>
</dbReference>
<evidence type="ECO:0000313" key="6">
    <source>
        <dbReference type="EMBL" id="SMF48702.1"/>
    </source>
</evidence>
<gene>
    <name evidence="6" type="ORF">SAMN02745746_03592</name>
</gene>
<dbReference type="Gene3D" id="3.40.190.290">
    <property type="match status" value="1"/>
</dbReference>
<evidence type="ECO:0000256" key="3">
    <source>
        <dbReference type="ARBA" id="ARBA00023125"/>
    </source>
</evidence>
<name>A0A1Y6CET6_9NEIS</name>
<keyword evidence="4" id="KW-0804">Transcription</keyword>
<dbReference type="PANTHER" id="PTHR30537">
    <property type="entry name" value="HTH-TYPE TRANSCRIPTIONAL REGULATOR"/>
    <property type="match status" value="1"/>
</dbReference>
<dbReference type="RefSeq" id="WP_085277604.1">
    <property type="nucleotide sequence ID" value="NZ_FXAG01000025.1"/>
</dbReference>
<dbReference type="CDD" id="cd08422">
    <property type="entry name" value="PBP2_CrgA_like"/>
    <property type="match status" value="1"/>
</dbReference>
<dbReference type="InterPro" id="IPR036390">
    <property type="entry name" value="WH_DNA-bd_sf"/>
</dbReference>
<comment type="similarity">
    <text evidence="1">Belongs to the LysR transcriptional regulatory family.</text>
</comment>
<keyword evidence="7" id="KW-1185">Reference proteome</keyword>
<dbReference type="InterPro" id="IPR000847">
    <property type="entry name" value="LysR_HTH_N"/>
</dbReference>
<dbReference type="Pfam" id="PF00126">
    <property type="entry name" value="HTH_1"/>
    <property type="match status" value="1"/>
</dbReference>
<keyword evidence="2" id="KW-0805">Transcription regulation</keyword>
<dbReference type="SUPFAM" id="SSF46785">
    <property type="entry name" value="Winged helix' DNA-binding domain"/>
    <property type="match status" value="1"/>
</dbReference>
<dbReference type="Pfam" id="PF03466">
    <property type="entry name" value="LysR_substrate"/>
    <property type="match status" value="1"/>
</dbReference>
<accession>A0A1Y6CET6</accession>
<evidence type="ECO:0000256" key="1">
    <source>
        <dbReference type="ARBA" id="ARBA00009437"/>
    </source>
</evidence>
<evidence type="ECO:0000256" key="2">
    <source>
        <dbReference type="ARBA" id="ARBA00023015"/>
    </source>
</evidence>
<dbReference type="FunFam" id="1.10.10.10:FF:000001">
    <property type="entry name" value="LysR family transcriptional regulator"/>
    <property type="match status" value="1"/>
</dbReference>
<keyword evidence="3" id="KW-0238">DNA-binding</keyword>
<reference evidence="7" key="1">
    <citation type="submission" date="2017-04" db="EMBL/GenBank/DDBJ databases">
        <authorList>
            <person name="Varghese N."/>
            <person name="Submissions S."/>
        </authorList>
    </citation>
    <scope>NUCLEOTIDE SEQUENCE [LARGE SCALE GENOMIC DNA]</scope>
    <source>
        <strain evidence="7">DSM 22618</strain>
    </source>
</reference>
<dbReference type="FunFam" id="3.40.190.290:FF:000001">
    <property type="entry name" value="Transcriptional regulator, LysR family"/>
    <property type="match status" value="1"/>
</dbReference>
<dbReference type="EMBL" id="FXAG01000025">
    <property type="protein sequence ID" value="SMF48702.1"/>
    <property type="molecule type" value="Genomic_DNA"/>
</dbReference>
<sequence length="313" mass="34161">MDTLTAMRVFQAVTEAGSFAAAAERMDLSRAMVTKYVAALEQQLGVRLLHRSTRRLSLTEVGADYLQRVGSILAQVDEAAALASRQSQTPAGTLRITASVAFGQRRLGTLLTEFHRRYPEISVDLMLTNRHIDLVEEGYDLALRTSLHASEENLIARLLLGPIYSTLLAAPSYLEKHGTPQTPADLVHHNCLRYSRPLESNAWSFGPPDSPVTVRVSGSLSTNDGAVLIDAARAGLGIALQPSVLVSEDLASGRLVELLPDWEKPSTALYALYPARRFLPQKVRTLIDFLSEQLGQLSRSPEYAANRTPSGGK</sequence>
<dbReference type="AlphaFoldDB" id="A0A1Y6CET6"/>
<dbReference type="InterPro" id="IPR005119">
    <property type="entry name" value="LysR_subst-bd"/>
</dbReference>
<dbReference type="PANTHER" id="PTHR30537:SF35">
    <property type="entry name" value="TRANSCRIPTIONAL REGULATORY PROTEIN"/>
    <property type="match status" value="1"/>
</dbReference>
<dbReference type="InterPro" id="IPR036388">
    <property type="entry name" value="WH-like_DNA-bd_sf"/>
</dbReference>
<dbReference type="GO" id="GO:0003700">
    <property type="term" value="F:DNA-binding transcription factor activity"/>
    <property type="evidence" value="ECO:0007669"/>
    <property type="project" value="InterPro"/>
</dbReference>
<organism evidence="6 7">
    <name type="scientific">Pseudogulbenkiania subflava DSM 22618</name>
    <dbReference type="NCBI Taxonomy" id="1123014"/>
    <lineage>
        <taxon>Bacteria</taxon>
        <taxon>Pseudomonadati</taxon>
        <taxon>Pseudomonadota</taxon>
        <taxon>Betaproteobacteria</taxon>
        <taxon>Neisseriales</taxon>
        <taxon>Chromobacteriaceae</taxon>
        <taxon>Pseudogulbenkiania</taxon>
    </lineage>
</organism>
<dbReference type="STRING" id="1123014.SAMN02745746_03592"/>
<evidence type="ECO:0000256" key="4">
    <source>
        <dbReference type="ARBA" id="ARBA00023163"/>
    </source>
</evidence>
<dbReference type="Proteomes" id="UP000192920">
    <property type="component" value="Unassembled WGS sequence"/>
</dbReference>
<proteinExistence type="inferred from homology"/>
<dbReference type="GO" id="GO:0043565">
    <property type="term" value="F:sequence-specific DNA binding"/>
    <property type="evidence" value="ECO:0007669"/>
    <property type="project" value="TreeGrafter"/>
</dbReference>
<dbReference type="SUPFAM" id="SSF53850">
    <property type="entry name" value="Periplasmic binding protein-like II"/>
    <property type="match status" value="1"/>
</dbReference>
<dbReference type="GO" id="GO:0006351">
    <property type="term" value="P:DNA-templated transcription"/>
    <property type="evidence" value="ECO:0007669"/>
    <property type="project" value="TreeGrafter"/>
</dbReference>
<evidence type="ECO:0000313" key="7">
    <source>
        <dbReference type="Proteomes" id="UP000192920"/>
    </source>
</evidence>